<reference evidence="5 6" key="1">
    <citation type="journal article" date="2019" name="Nat. Ecol. Evol.">
        <title>Megaphylogeny resolves global patterns of mushroom evolution.</title>
        <authorList>
            <person name="Varga T."/>
            <person name="Krizsan K."/>
            <person name="Foldi C."/>
            <person name="Dima B."/>
            <person name="Sanchez-Garcia M."/>
            <person name="Sanchez-Ramirez S."/>
            <person name="Szollosi G.J."/>
            <person name="Szarkandi J.G."/>
            <person name="Papp V."/>
            <person name="Albert L."/>
            <person name="Andreopoulos W."/>
            <person name="Angelini C."/>
            <person name="Antonin V."/>
            <person name="Barry K.W."/>
            <person name="Bougher N.L."/>
            <person name="Buchanan P."/>
            <person name="Buyck B."/>
            <person name="Bense V."/>
            <person name="Catcheside P."/>
            <person name="Chovatia M."/>
            <person name="Cooper J."/>
            <person name="Damon W."/>
            <person name="Desjardin D."/>
            <person name="Finy P."/>
            <person name="Geml J."/>
            <person name="Haridas S."/>
            <person name="Hughes K."/>
            <person name="Justo A."/>
            <person name="Karasinski D."/>
            <person name="Kautmanova I."/>
            <person name="Kiss B."/>
            <person name="Kocsube S."/>
            <person name="Kotiranta H."/>
            <person name="LaButti K.M."/>
            <person name="Lechner B.E."/>
            <person name="Liimatainen K."/>
            <person name="Lipzen A."/>
            <person name="Lukacs Z."/>
            <person name="Mihaltcheva S."/>
            <person name="Morgado L.N."/>
            <person name="Niskanen T."/>
            <person name="Noordeloos M.E."/>
            <person name="Ohm R.A."/>
            <person name="Ortiz-Santana B."/>
            <person name="Ovrebo C."/>
            <person name="Racz N."/>
            <person name="Riley R."/>
            <person name="Savchenko A."/>
            <person name="Shiryaev A."/>
            <person name="Soop K."/>
            <person name="Spirin V."/>
            <person name="Szebenyi C."/>
            <person name="Tomsovsky M."/>
            <person name="Tulloss R.E."/>
            <person name="Uehling J."/>
            <person name="Grigoriev I.V."/>
            <person name="Vagvolgyi C."/>
            <person name="Papp T."/>
            <person name="Martin F.M."/>
            <person name="Miettinen O."/>
            <person name="Hibbett D.S."/>
            <person name="Nagy L.G."/>
        </authorList>
    </citation>
    <scope>NUCLEOTIDE SEQUENCE [LARGE SCALE GENOMIC DNA]</scope>
    <source>
        <strain evidence="5 6">HHB13444</strain>
    </source>
</reference>
<name>A0A5C3PCP5_9APHY</name>
<keyword evidence="6" id="KW-1185">Reference proteome</keyword>
<dbReference type="PANTHER" id="PTHR48471">
    <property type="entry name" value="DDE TNP4 DOMAIN-CONTAINING PROTEIN"/>
    <property type="match status" value="1"/>
</dbReference>
<dbReference type="AlphaFoldDB" id="A0A5C3PCP5"/>
<gene>
    <name evidence="5" type="ORF">K466DRAFT_645937</name>
</gene>
<keyword evidence="2" id="KW-0479">Metal-binding</keyword>
<evidence type="ECO:0000256" key="1">
    <source>
        <dbReference type="ARBA" id="ARBA00001968"/>
    </source>
</evidence>
<sequence length="433" mass="49164">MPLASLAYDDTSEEEEDSEYERIALAGLAVAFACAEEARISRAERRQPGRHHLRRPQLLPNPRSNTPWQALYESRDDRAYITTMGINVDTFHYILNHGFAHEWNHNAIPRSDTNPDGLARLGRRSLDAAGALGLVYHYLSSAMPDDALQQIFALVPSTISRYRSWALKLLLQVLRRIPPSRIVWWKDEEECAEDNALIRARHPLLTGAIGSVDGLNLLTAVSDDPEIENASYNGWLHGHYTSCVLVFSPRGMIKEAVLNAPGSWHDAKIARPVYELLHHHTPDGYYLVADTAFPRGTRSIAGRIQAPLKANAALPLDAVEREGLLARNRQLLSYRQTAEWGMRQLRAGFGRLRLPLDINDADGRSELLEVCVRSVNLRAERVGISEIRNVYMRIWEEAEDADIWNDFENVLFGEIRRRDRVSRFHRVAQEQVV</sequence>
<organism evidence="5 6">
    <name type="scientific">Polyporus arcularius HHB13444</name>
    <dbReference type="NCBI Taxonomy" id="1314778"/>
    <lineage>
        <taxon>Eukaryota</taxon>
        <taxon>Fungi</taxon>
        <taxon>Dikarya</taxon>
        <taxon>Basidiomycota</taxon>
        <taxon>Agaricomycotina</taxon>
        <taxon>Agaricomycetes</taxon>
        <taxon>Polyporales</taxon>
        <taxon>Polyporaceae</taxon>
        <taxon>Polyporus</taxon>
    </lineage>
</organism>
<dbReference type="PANTHER" id="PTHR48471:SF1">
    <property type="entry name" value="DDE TNP4 DOMAIN-CONTAINING PROTEIN"/>
    <property type="match status" value="1"/>
</dbReference>
<feature type="region of interest" description="Disordered" evidence="3">
    <location>
        <begin position="43"/>
        <end position="67"/>
    </location>
</feature>
<comment type="cofactor">
    <cofactor evidence="1">
        <name>a divalent metal cation</name>
        <dbReference type="ChEBI" id="CHEBI:60240"/>
    </cofactor>
</comment>
<protein>
    <recommendedName>
        <fullName evidence="4">DDE Tnp4 domain-containing protein</fullName>
    </recommendedName>
</protein>
<evidence type="ECO:0000256" key="3">
    <source>
        <dbReference type="SAM" id="MobiDB-lite"/>
    </source>
</evidence>
<evidence type="ECO:0000313" key="6">
    <source>
        <dbReference type="Proteomes" id="UP000308197"/>
    </source>
</evidence>
<dbReference type="Pfam" id="PF13359">
    <property type="entry name" value="DDE_Tnp_4"/>
    <property type="match status" value="1"/>
</dbReference>
<accession>A0A5C3PCP5</accession>
<dbReference type="EMBL" id="ML211156">
    <property type="protein sequence ID" value="TFK87376.1"/>
    <property type="molecule type" value="Genomic_DNA"/>
</dbReference>
<evidence type="ECO:0000256" key="2">
    <source>
        <dbReference type="ARBA" id="ARBA00022723"/>
    </source>
</evidence>
<dbReference type="GO" id="GO:0046872">
    <property type="term" value="F:metal ion binding"/>
    <property type="evidence" value="ECO:0007669"/>
    <property type="project" value="UniProtKB-KW"/>
</dbReference>
<evidence type="ECO:0000313" key="5">
    <source>
        <dbReference type="EMBL" id="TFK87376.1"/>
    </source>
</evidence>
<evidence type="ECO:0000259" key="4">
    <source>
        <dbReference type="Pfam" id="PF13359"/>
    </source>
</evidence>
<dbReference type="InParanoid" id="A0A5C3PCP5"/>
<dbReference type="InterPro" id="IPR027806">
    <property type="entry name" value="HARBI1_dom"/>
</dbReference>
<dbReference type="Proteomes" id="UP000308197">
    <property type="component" value="Unassembled WGS sequence"/>
</dbReference>
<proteinExistence type="predicted"/>
<feature type="domain" description="DDE Tnp4" evidence="4">
    <location>
        <begin position="212"/>
        <end position="372"/>
    </location>
</feature>